<dbReference type="Proteomes" id="UP000275925">
    <property type="component" value="Unassembled WGS sequence"/>
</dbReference>
<feature type="non-terminal residue" evidence="1">
    <location>
        <position position="182"/>
    </location>
</feature>
<dbReference type="EMBL" id="BGZO01000122">
    <property type="protein sequence ID" value="GBR77153.1"/>
    <property type="molecule type" value="Genomic_DNA"/>
</dbReference>
<dbReference type="AlphaFoldDB" id="A0A388TIR7"/>
<protein>
    <submittedName>
        <fullName evidence="1">Uncharacterized protein</fullName>
    </submittedName>
</protein>
<comment type="caution">
    <text evidence="1">The sequence shown here is derived from an EMBL/GenBank/DDBJ whole genome shotgun (WGS) entry which is preliminary data.</text>
</comment>
<gene>
    <name evidence="1" type="ORF">NO2_1584</name>
</gene>
<evidence type="ECO:0000313" key="1">
    <source>
        <dbReference type="EMBL" id="GBR77153.1"/>
    </source>
</evidence>
<proteinExistence type="predicted"/>
<evidence type="ECO:0000313" key="2">
    <source>
        <dbReference type="Proteomes" id="UP000275925"/>
    </source>
</evidence>
<accession>A0A388TIR7</accession>
<keyword evidence="2" id="KW-1185">Reference proteome</keyword>
<reference evidence="1 2" key="1">
    <citation type="journal article" date="2019" name="ISME J.">
        <title>Genome analyses of uncultured TG2/ZB3 bacteria in 'Margulisbacteria' specifically attached to ectosymbiotic spirochetes of protists in the termite gut.</title>
        <authorList>
            <person name="Utami Y.D."/>
            <person name="Kuwahara H."/>
            <person name="Igai K."/>
            <person name="Murakami T."/>
            <person name="Sugaya K."/>
            <person name="Morikawa T."/>
            <person name="Nagura Y."/>
            <person name="Yuki M."/>
            <person name="Deevong P."/>
            <person name="Inoue T."/>
            <person name="Kihara K."/>
            <person name="Lo N."/>
            <person name="Yamada A."/>
            <person name="Ohkuma M."/>
            <person name="Hongoh Y."/>
        </authorList>
    </citation>
    <scope>NUCLEOTIDE SEQUENCE [LARGE SCALE GENOMIC DNA]</scope>
    <source>
        <strain evidence="1">NkOx7-02</strain>
    </source>
</reference>
<organism evidence="1 2">
    <name type="scientific">Candidatus Termititenax persephonae</name>
    <dbReference type="NCBI Taxonomy" id="2218525"/>
    <lineage>
        <taxon>Bacteria</taxon>
        <taxon>Bacillati</taxon>
        <taxon>Candidatus Margulisiibacteriota</taxon>
        <taxon>Candidatus Termititenacia</taxon>
        <taxon>Candidatus Termititenacales</taxon>
        <taxon>Candidatus Termititenacaceae</taxon>
        <taxon>Candidatus Termititenax</taxon>
    </lineage>
</organism>
<name>A0A388TIR7_9BACT</name>
<sequence length="182" mass="19452">MTNSYNDTYDGIGSGQALSAEKMTKALNLMEKVANKVETGTLSDGNTSAQYPSAKVVWDSLKDAEERIVQNAAVGFEVTANKATVANWVANKSSDVKYPTCKAVSALLTETQESTTNKVTTVTQSDTQYPTAKAVYAALGGKEVTANKVTAANWAANKNNDVKYPTCKAVAEQLPHGDFERT</sequence>